<name>S8EGL5_FOMSC</name>
<dbReference type="InterPro" id="IPR036259">
    <property type="entry name" value="MFS_trans_sf"/>
</dbReference>
<proteinExistence type="predicted"/>
<evidence type="ECO:0000256" key="5">
    <source>
        <dbReference type="ARBA" id="ARBA00023136"/>
    </source>
</evidence>
<dbReference type="PANTHER" id="PTHR43791:SF65">
    <property type="entry name" value="MAJOR FACILITATOR SUPERFAMILY (MFS) PROFILE DOMAIN-CONTAINING PROTEIN-RELATED"/>
    <property type="match status" value="1"/>
</dbReference>
<organism evidence="8 9">
    <name type="scientific">Fomitopsis schrenkii</name>
    <name type="common">Brown rot fungus</name>
    <dbReference type="NCBI Taxonomy" id="2126942"/>
    <lineage>
        <taxon>Eukaryota</taxon>
        <taxon>Fungi</taxon>
        <taxon>Dikarya</taxon>
        <taxon>Basidiomycota</taxon>
        <taxon>Agaricomycotina</taxon>
        <taxon>Agaricomycetes</taxon>
        <taxon>Polyporales</taxon>
        <taxon>Fomitopsis</taxon>
    </lineage>
</organism>
<feature type="domain" description="Major facilitator superfamily (MFS) profile" evidence="7">
    <location>
        <begin position="108"/>
        <end position="532"/>
    </location>
</feature>
<dbReference type="Pfam" id="PF07690">
    <property type="entry name" value="MFS_1"/>
    <property type="match status" value="1"/>
</dbReference>
<keyword evidence="5 6" id="KW-0472">Membrane</keyword>
<dbReference type="AlphaFoldDB" id="S8EGL5"/>
<dbReference type="STRING" id="743788.S8EGL5"/>
<keyword evidence="2" id="KW-0813">Transport</keyword>
<dbReference type="Gene3D" id="1.20.1250.20">
    <property type="entry name" value="MFS general substrate transporter like domains"/>
    <property type="match status" value="2"/>
</dbReference>
<feature type="transmembrane region" description="Helical" evidence="6">
    <location>
        <begin position="205"/>
        <end position="223"/>
    </location>
</feature>
<evidence type="ECO:0000256" key="1">
    <source>
        <dbReference type="ARBA" id="ARBA00004141"/>
    </source>
</evidence>
<feature type="transmembrane region" description="Helical" evidence="6">
    <location>
        <begin position="439"/>
        <end position="461"/>
    </location>
</feature>
<keyword evidence="9" id="KW-1185">Reference proteome</keyword>
<feature type="transmembrane region" description="Helical" evidence="6">
    <location>
        <begin position="235"/>
        <end position="257"/>
    </location>
</feature>
<dbReference type="OrthoDB" id="1935484at2759"/>
<dbReference type="FunFam" id="1.20.1250.20:FF:000106">
    <property type="entry name" value="MFS transporter, putative"/>
    <property type="match status" value="1"/>
</dbReference>
<feature type="transmembrane region" description="Helical" evidence="6">
    <location>
        <begin position="473"/>
        <end position="494"/>
    </location>
</feature>
<reference evidence="8 9" key="1">
    <citation type="journal article" date="2012" name="Science">
        <title>The Paleozoic origin of enzymatic lignin decomposition reconstructed from 31 fungal genomes.</title>
        <authorList>
            <person name="Floudas D."/>
            <person name="Binder M."/>
            <person name="Riley R."/>
            <person name="Barry K."/>
            <person name="Blanchette R.A."/>
            <person name="Henrissat B."/>
            <person name="Martinez A.T."/>
            <person name="Otillar R."/>
            <person name="Spatafora J.W."/>
            <person name="Yadav J.S."/>
            <person name="Aerts A."/>
            <person name="Benoit I."/>
            <person name="Boyd A."/>
            <person name="Carlson A."/>
            <person name="Copeland A."/>
            <person name="Coutinho P.M."/>
            <person name="de Vries R.P."/>
            <person name="Ferreira P."/>
            <person name="Findley K."/>
            <person name="Foster B."/>
            <person name="Gaskell J."/>
            <person name="Glotzer D."/>
            <person name="Gorecki P."/>
            <person name="Heitman J."/>
            <person name="Hesse C."/>
            <person name="Hori C."/>
            <person name="Igarashi K."/>
            <person name="Jurgens J.A."/>
            <person name="Kallen N."/>
            <person name="Kersten P."/>
            <person name="Kohler A."/>
            <person name="Kuees U."/>
            <person name="Kumar T.K.A."/>
            <person name="Kuo A."/>
            <person name="LaButti K."/>
            <person name="Larrondo L.F."/>
            <person name="Lindquist E."/>
            <person name="Ling A."/>
            <person name="Lombard V."/>
            <person name="Lucas S."/>
            <person name="Lundell T."/>
            <person name="Martin R."/>
            <person name="McLaughlin D.J."/>
            <person name="Morgenstern I."/>
            <person name="Morin E."/>
            <person name="Murat C."/>
            <person name="Nagy L.G."/>
            <person name="Nolan M."/>
            <person name="Ohm R.A."/>
            <person name="Patyshakuliyeva A."/>
            <person name="Rokas A."/>
            <person name="Ruiz-Duenas F.J."/>
            <person name="Sabat G."/>
            <person name="Salamov A."/>
            <person name="Samejima M."/>
            <person name="Schmutz J."/>
            <person name="Slot J.C."/>
            <person name="St John F."/>
            <person name="Stenlid J."/>
            <person name="Sun H."/>
            <person name="Sun S."/>
            <person name="Syed K."/>
            <person name="Tsang A."/>
            <person name="Wiebenga A."/>
            <person name="Young D."/>
            <person name="Pisabarro A."/>
            <person name="Eastwood D.C."/>
            <person name="Martin F."/>
            <person name="Cullen D."/>
            <person name="Grigoriev I.V."/>
            <person name="Hibbett D.S."/>
        </authorList>
    </citation>
    <scope>NUCLEOTIDE SEQUENCE</scope>
    <source>
        <strain evidence="9">FP-58527</strain>
    </source>
</reference>
<feature type="transmembrane region" description="Helical" evidence="6">
    <location>
        <begin position="416"/>
        <end position="433"/>
    </location>
</feature>
<dbReference type="InterPro" id="IPR020846">
    <property type="entry name" value="MFS_dom"/>
</dbReference>
<dbReference type="HOGENOM" id="CLU_001265_2_1_1"/>
<feature type="transmembrane region" description="Helical" evidence="6">
    <location>
        <begin position="269"/>
        <end position="289"/>
    </location>
</feature>
<accession>S8EGL5</accession>
<evidence type="ECO:0000313" key="8">
    <source>
        <dbReference type="EMBL" id="EPT03428.1"/>
    </source>
</evidence>
<dbReference type="GO" id="GO:0016020">
    <property type="term" value="C:membrane"/>
    <property type="evidence" value="ECO:0007669"/>
    <property type="project" value="UniProtKB-SubCell"/>
</dbReference>
<evidence type="ECO:0000256" key="4">
    <source>
        <dbReference type="ARBA" id="ARBA00022989"/>
    </source>
</evidence>
<sequence>MATVLLKYAGSDLTKLRDSDDKLSASVSLEPVPSLGAPIEEKRGGFLWRRTRRDPDAVATQPSVFDDPATLEVYRPPPVYESAHRFDPLARWTWKEELRLVRKIDCRIMIWTVLMFFCLDLDRSNLSQANTDNFLPDLHMTTDDYNLGNSLFRLCFLISELPAQIVSKKVGPDIWIPCQMVLWSLVSLGQYWLSGRASFLATRCLLGFMQGGFVPDVILYLSYYYTTTELPIRLAWFYISNYLAQIIGAFLATGILRLDGVRGMAGWRYLFLIEGGVTLIVGLCSFFMMPPGPTQTKAWFRPNGWFTEREEAIMVNRVLRDDPTKSDMHNRQGLTLKKLIQALSDWKLWPLYILGLTHQIPVTPPQTYLTLSLRKLGFNTTQANLLSIPSTVLGAINLLILSYLSELFNNRTGAAILLQVWALPLLIVLETFTRKTSEWVFFVVVTLITGYPFVVPIQVAWTSTNSHSVGTRTVAASMCTMFINAGAIVSANIYRKSDARPADKRGNRDLIGITAMNLFLYAFTFFFYRTINRRRAKKWDSMSPEEQAEYLKTTADEGNGRLNFRFAY</sequence>
<evidence type="ECO:0000256" key="6">
    <source>
        <dbReference type="SAM" id="Phobius"/>
    </source>
</evidence>
<comment type="subcellular location">
    <subcellularLocation>
        <location evidence="1">Membrane</location>
        <topology evidence="1">Multi-pass membrane protein</topology>
    </subcellularLocation>
</comment>
<keyword evidence="3 6" id="KW-0812">Transmembrane</keyword>
<dbReference type="PROSITE" id="PS50850">
    <property type="entry name" value="MFS"/>
    <property type="match status" value="1"/>
</dbReference>
<protein>
    <recommendedName>
        <fullName evidence="7">Major facilitator superfamily (MFS) profile domain-containing protein</fullName>
    </recommendedName>
</protein>
<dbReference type="EMBL" id="KE504130">
    <property type="protein sequence ID" value="EPT03428.1"/>
    <property type="molecule type" value="Genomic_DNA"/>
</dbReference>
<dbReference type="eggNOG" id="KOG2533">
    <property type="taxonomic scope" value="Eukaryota"/>
</dbReference>
<feature type="transmembrane region" description="Helical" evidence="6">
    <location>
        <begin position="383"/>
        <end position="404"/>
    </location>
</feature>
<evidence type="ECO:0000313" key="9">
    <source>
        <dbReference type="Proteomes" id="UP000015241"/>
    </source>
</evidence>
<dbReference type="Proteomes" id="UP000015241">
    <property type="component" value="Unassembled WGS sequence"/>
</dbReference>
<dbReference type="InterPro" id="IPR011701">
    <property type="entry name" value="MFS"/>
</dbReference>
<gene>
    <name evidence="8" type="ORF">FOMPIDRAFT_1116237</name>
</gene>
<feature type="transmembrane region" description="Helical" evidence="6">
    <location>
        <begin position="510"/>
        <end position="528"/>
    </location>
</feature>
<dbReference type="GO" id="GO:0022857">
    <property type="term" value="F:transmembrane transporter activity"/>
    <property type="evidence" value="ECO:0007669"/>
    <property type="project" value="InterPro"/>
</dbReference>
<keyword evidence="4 6" id="KW-1133">Transmembrane helix</keyword>
<evidence type="ECO:0000256" key="3">
    <source>
        <dbReference type="ARBA" id="ARBA00022692"/>
    </source>
</evidence>
<dbReference type="InParanoid" id="S8EGL5"/>
<evidence type="ECO:0000256" key="2">
    <source>
        <dbReference type="ARBA" id="ARBA00022448"/>
    </source>
</evidence>
<dbReference type="PANTHER" id="PTHR43791">
    <property type="entry name" value="PERMEASE-RELATED"/>
    <property type="match status" value="1"/>
</dbReference>
<evidence type="ECO:0000259" key="7">
    <source>
        <dbReference type="PROSITE" id="PS50850"/>
    </source>
</evidence>
<dbReference type="SUPFAM" id="SSF103473">
    <property type="entry name" value="MFS general substrate transporter"/>
    <property type="match status" value="1"/>
</dbReference>